<protein>
    <submittedName>
        <fullName evidence="1">Uncharacterized protein</fullName>
    </submittedName>
</protein>
<comment type="caution">
    <text evidence="1">The sequence shown here is derived from an EMBL/GenBank/DDBJ whole genome shotgun (WGS) entry which is preliminary data.</text>
</comment>
<dbReference type="EMBL" id="JARAKH010000023">
    <property type="protein sequence ID" value="KAK8392018.1"/>
    <property type="molecule type" value="Genomic_DNA"/>
</dbReference>
<name>A0AAW0TXU8_SCYPA</name>
<organism evidence="1 2">
    <name type="scientific">Scylla paramamosain</name>
    <name type="common">Mud crab</name>
    <dbReference type="NCBI Taxonomy" id="85552"/>
    <lineage>
        <taxon>Eukaryota</taxon>
        <taxon>Metazoa</taxon>
        <taxon>Ecdysozoa</taxon>
        <taxon>Arthropoda</taxon>
        <taxon>Crustacea</taxon>
        <taxon>Multicrustacea</taxon>
        <taxon>Malacostraca</taxon>
        <taxon>Eumalacostraca</taxon>
        <taxon>Eucarida</taxon>
        <taxon>Decapoda</taxon>
        <taxon>Pleocyemata</taxon>
        <taxon>Brachyura</taxon>
        <taxon>Eubrachyura</taxon>
        <taxon>Portunoidea</taxon>
        <taxon>Portunidae</taxon>
        <taxon>Portuninae</taxon>
        <taxon>Scylla</taxon>
    </lineage>
</organism>
<dbReference type="Proteomes" id="UP001487740">
    <property type="component" value="Unassembled WGS sequence"/>
</dbReference>
<gene>
    <name evidence="1" type="ORF">O3P69_017557</name>
</gene>
<reference evidence="1 2" key="1">
    <citation type="submission" date="2023-03" db="EMBL/GenBank/DDBJ databases">
        <title>High-quality genome of Scylla paramamosain provides insights in environmental adaptation.</title>
        <authorList>
            <person name="Zhang L."/>
        </authorList>
    </citation>
    <scope>NUCLEOTIDE SEQUENCE [LARGE SCALE GENOMIC DNA]</scope>
    <source>
        <strain evidence="1">LZ_2023a</strain>
        <tissue evidence="1">Muscle</tissue>
    </source>
</reference>
<evidence type="ECO:0000313" key="1">
    <source>
        <dbReference type="EMBL" id="KAK8392018.1"/>
    </source>
</evidence>
<evidence type="ECO:0000313" key="2">
    <source>
        <dbReference type="Proteomes" id="UP001487740"/>
    </source>
</evidence>
<sequence length="95" mass="10956">MSPRQHYQVRSGVFNALDCEVRCGFVLLSPDSVKCCCYLLVRVKVTDYLGRVDEFPVVRRYLRCPFYTGWTDVMRAPIKFAIPLVKNIPGVNDPR</sequence>
<proteinExistence type="predicted"/>
<keyword evidence="2" id="KW-1185">Reference proteome</keyword>
<accession>A0AAW0TXU8</accession>
<dbReference type="AlphaFoldDB" id="A0AAW0TXU8"/>